<protein>
    <submittedName>
        <fullName evidence="3">Carbohydrate sulfotransferase 15-like isoform X2</fullName>
    </submittedName>
</protein>
<keyword evidence="4" id="KW-1185">Reference proteome</keyword>
<proteinExistence type="predicted"/>
<organism evidence="3 4">
    <name type="scientific">Octopus vulgaris</name>
    <name type="common">Common octopus</name>
    <dbReference type="NCBI Taxonomy" id="6645"/>
    <lineage>
        <taxon>Eukaryota</taxon>
        <taxon>Metazoa</taxon>
        <taxon>Spiralia</taxon>
        <taxon>Lophotrochozoa</taxon>
        <taxon>Mollusca</taxon>
        <taxon>Cephalopoda</taxon>
        <taxon>Coleoidea</taxon>
        <taxon>Octopodiformes</taxon>
        <taxon>Octopoda</taxon>
        <taxon>Incirrata</taxon>
        <taxon>Octopodidae</taxon>
        <taxon>Octopus</taxon>
    </lineage>
</organism>
<gene>
    <name evidence="3" type="ORF">OCTVUL_1B015599</name>
</gene>
<name>A0AA36BGL4_OCTVU</name>
<dbReference type="Proteomes" id="UP001162480">
    <property type="component" value="Chromosome 15"/>
</dbReference>
<keyword evidence="1" id="KW-0472">Membrane</keyword>
<feature type="domain" description="Sulfotransferase" evidence="2">
    <location>
        <begin position="197"/>
        <end position="439"/>
    </location>
</feature>
<evidence type="ECO:0000256" key="1">
    <source>
        <dbReference type="SAM" id="Phobius"/>
    </source>
</evidence>
<keyword evidence="1" id="KW-0812">Transmembrane</keyword>
<feature type="transmembrane region" description="Helical" evidence="1">
    <location>
        <begin position="100"/>
        <end position="118"/>
    </location>
</feature>
<dbReference type="InterPro" id="IPR000863">
    <property type="entry name" value="Sulfotransferase_dom"/>
</dbReference>
<dbReference type="AlphaFoldDB" id="A0AA36BGL4"/>
<evidence type="ECO:0000313" key="4">
    <source>
        <dbReference type="Proteomes" id="UP001162480"/>
    </source>
</evidence>
<sequence>MERAGLMNRLYQKGKKLNWANNSAQKTMNILNKQSETVTKSDEVSKRWEEYIEDPNFNDNKPRAIPMEYDREPLDCVTSRTLMKLKNLFRFLWRRIRRTYFGLFVIAFVLYCVLLAYSKFFPTWYSQNILYQNVSPDHNQEELRIYHRPKNFSQPGVVDDIIGMKAIPFSNRFKNPCWYEKPDGKTLTLRCLPYFYLVGVDKCGTTDLFSRLLQHPELLQTSALNGKETHWWSWRRFGYDVFTRNGRLQSFEDYLNVFDIAAKRLNDSSGNLRSHIICDGSPTVFWDFTGWPFITQNKGLEQPKVLTPHCISHLTPNVKFILLLRNPIERLFSDYLFIKRKNVSVEDFDKEVKNSWNELQKCTETLDIRLCLFDKSLHMKTMVRLLIGMYSYYLSEWFKVFPRQQFLIIRTEDYKADMSGTLKKVFEFLQMDPLEEKTMKQIASGDHVFERTEAHKKLGPMLLSTKKFLYEIYRYSMEELSLMLNDKRFLWDNL</sequence>
<dbReference type="InterPro" id="IPR052654">
    <property type="entry name" value="CS_Sulfotransferase"/>
</dbReference>
<dbReference type="EMBL" id="OX597828">
    <property type="protein sequence ID" value="CAI9734013.1"/>
    <property type="molecule type" value="Genomic_DNA"/>
</dbReference>
<dbReference type="GO" id="GO:0050659">
    <property type="term" value="F:N-acetylgalactosamine 4-sulfate 6-O-sulfotransferase activity"/>
    <property type="evidence" value="ECO:0007669"/>
    <property type="project" value="TreeGrafter"/>
</dbReference>
<dbReference type="Pfam" id="PF00685">
    <property type="entry name" value="Sulfotransfer_1"/>
    <property type="match status" value="1"/>
</dbReference>
<reference evidence="3" key="1">
    <citation type="submission" date="2023-08" db="EMBL/GenBank/DDBJ databases">
        <authorList>
            <person name="Alioto T."/>
            <person name="Alioto T."/>
            <person name="Gomez Garrido J."/>
        </authorList>
    </citation>
    <scope>NUCLEOTIDE SEQUENCE</scope>
</reference>
<dbReference type="Gene3D" id="3.40.50.300">
    <property type="entry name" value="P-loop containing nucleotide triphosphate hydrolases"/>
    <property type="match status" value="1"/>
</dbReference>
<evidence type="ECO:0000259" key="2">
    <source>
        <dbReference type="Pfam" id="PF00685"/>
    </source>
</evidence>
<evidence type="ECO:0000313" key="3">
    <source>
        <dbReference type="EMBL" id="CAI9734013.1"/>
    </source>
</evidence>
<accession>A0AA36BGL4</accession>
<dbReference type="PANTHER" id="PTHR15723">
    <property type="entry name" value="CARBOHYDRATE SULFOTRANSFERASE 15"/>
    <property type="match status" value="1"/>
</dbReference>
<keyword evidence="1" id="KW-1133">Transmembrane helix</keyword>
<dbReference type="InterPro" id="IPR027417">
    <property type="entry name" value="P-loop_NTPase"/>
</dbReference>
<dbReference type="GO" id="GO:0019319">
    <property type="term" value="P:hexose biosynthetic process"/>
    <property type="evidence" value="ECO:0007669"/>
    <property type="project" value="TreeGrafter"/>
</dbReference>
<dbReference type="SUPFAM" id="SSF52540">
    <property type="entry name" value="P-loop containing nucleoside triphosphate hydrolases"/>
    <property type="match status" value="1"/>
</dbReference>
<dbReference type="PANTHER" id="PTHR15723:SF0">
    <property type="entry name" value="CARBOHYDRATE SULFOTRANSFERASE 15"/>
    <property type="match status" value="1"/>
</dbReference>